<evidence type="ECO:0000256" key="1">
    <source>
        <dbReference type="ARBA" id="ARBA00004613"/>
    </source>
</evidence>
<name>A0A3Q0QW96_AMPCI</name>
<dbReference type="Proteomes" id="UP000261340">
    <property type="component" value="Unplaced"/>
</dbReference>
<evidence type="ECO:0000256" key="8">
    <source>
        <dbReference type="ARBA" id="ARBA00023157"/>
    </source>
</evidence>
<organism evidence="9 10">
    <name type="scientific">Amphilophus citrinellus</name>
    <name type="common">Midas cichlid</name>
    <name type="synonym">Cichlasoma citrinellum</name>
    <dbReference type="NCBI Taxonomy" id="61819"/>
    <lineage>
        <taxon>Eukaryota</taxon>
        <taxon>Metazoa</taxon>
        <taxon>Chordata</taxon>
        <taxon>Craniata</taxon>
        <taxon>Vertebrata</taxon>
        <taxon>Euteleostomi</taxon>
        <taxon>Actinopterygii</taxon>
        <taxon>Neopterygii</taxon>
        <taxon>Teleostei</taxon>
        <taxon>Neoteleostei</taxon>
        <taxon>Acanthomorphata</taxon>
        <taxon>Ovalentaria</taxon>
        <taxon>Cichlomorphae</taxon>
        <taxon>Cichliformes</taxon>
        <taxon>Cichlidae</taxon>
        <taxon>New World cichlids</taxon>
        <taxon>Cichlasomatinae</taxon>
        <taxon>Heroini</taxon>
        <taxon>Amphilophus</taxon>
    </lineage>
</organism>
<evidence type="ECO:0000313" key="9">
    <source>
        <dbReference type="Ensembl" id="ENSACIP00000002343.1"/>
    </source>
</evidence>
<proteinExistence type="inferred from homology"/>
<dbReference type="GO" id="GO:0005179">
    <property type="term" value="F:hormone activity"/>
    <property type="evidence" value="ECO:0007669"/>
    <property type="project" value="UniProtKB-KW"/>
</dbReference>
<dbReference type="PANTHER" id="PTHR16877:SF0">
    <property type="entry name" value="HEPCIDIN"/>
    <property type="match status" value="1"/>
</dbReference>
<reference evidence="9" key="2">
    <citation type="submission" date="2025-09" db="UniProtKB">
        <authorList>
            <consortium name="Ensembl"/>
        </authorList>
    </citation>
    <scope>IDENTIFICATION</scope>
</reference>
<keyword evidence="8" id="KW-1015">Disulfide bond</keyword>
<dbReference type="OMA" id="GCGICCQ"/>
<evidence type="ECO:0000313" key="10">
    <source>
        <dbReference type="Proteomes" id="UP000261340"/>
    </source>
</evidence>
<comment type="similarity">
    <text evidence="2">Belongs to the hepcidin family.</text>
</comment>
<keyword evidence="3" id="KW-0964">Secreted</keyword>
<dbReference type="AlphaFoldDB" id="A0A3Q0QW96"/>
<dbReference type="STRING" id="61819.ENSACIP00000002343"/>
<dbReference type="InterPro" id="IPR010500">
    <property type="entry name" value="Hepcidin"/>
</dbReference>
<evidence type="ECO:0000256" key="7">
    <source>
        <dbReference type="ARBA" id="ARBA00023022"/>
    </source>
</evidence>
<accession>A0A3Q0QW96</accession>
<evidence type="ECO:0000256" key="3">
    <source>
        <dbReference type="ARBA" id="ARBA00022525"/>
    </source>
</evidence>
<evidence type="ECO:0000256" key="2">
    <source>
        <dbReference type="ARBA" id="ARBA00008022"/>
    </source>
</evidence>
<keyword evidence="4" id="KW-0929">Antimicrobial</keyword>
<evidence type="ECO:0000256" key="5">
    <source>
        <dbReference type="ARBA" id="ARBA00022702"/>
    </source>
</evidence>
<dbReference type="PANTHER" id="PTHR16877">
    <property type="entry name" value="HEPCIDIN"/>
    <property type="match status" value="1"/>
</dbReference>
<keyword evidence="6" id="KW-0732">Signal</keyword>
<reference evidence="9" key="1">
    <citation type="submission" date="2025-08" db="UniProtKB">
        <authorList>
            <consortium name="Ensembl"/>
        </authorList>
    </citation>
    <scope>IDENTIFICATION</scope>
</reference>
<keyword evidence="5" id="KW-0372">Hormone</keyword>
<sequence length="88" mass="9671">MKTFTAAVVGAVVLVFICIQGYIAFPFTTVSELEEEMSNNNTAATQEETSVETWMMPFDIRENSHASPVRCRYCCGCCHLGGCGMCCQ</sequence>
<dbReference type="GO" id="GO:0006879">
    <property type="term" value="P:intracellular iron ion homeostasis"/>
    <property type="evidence" value="ECO:0007669"/>
    <property type="project" value="InterPro"/>
</dbReference>
<dbReference type="Ensembl" id="ENSACIT00000002432.1">
    <property type="protein sequence ID" value="ENSACIP00000002343.1"/>
    <property type="gene ID" value="ENSACIG00000001905.1"/>
</dbReference>
<dbReference type="Pfam" id="PF06446">
    <property type="entry name" value="Hepcidin"/>
    <property type="match status" value="1"/>
</dbReference>
<evidence type="ECO:0008006" key="11">
    <source>
        <dbReference type="Google" id="ProtNLM"/>
    </source>
</evidence>
<protein>
    <recommendedName>
        <fullName evidence="11">Hepcidin</fullName>
    </recommendedName>
</protein>
<keyword evidence="7" id="KW-0044">Antibiotic</keyword>
<dbReference type="GeneTree" id="ENSGT00390000013999"/>
<dbReference type="GO" id="GO:0005576">
    <property type="term" value="C:extracellular region"/>
    <property type="evidence" value="ECO:0007669"/>
    <property type="project" value="UniProtKB-SubCell"/>
</dbReference>
<evidence type="ECO:0000256" key="4">
    <source>
        <dbReference type="ARBA" id="ARBA00022529"/>
    </source>
</evidence>
<keyword evidence="10" id="KW-1185">Reference proteome</keyword>
<dbReference type="GO" id="GO:0042742">
    <property type="term" value="P:defense response to bacterium"/>
    <property type="evidence" value="ECO:0007669"/>
    <property type="project" value="UniProtKB-KW"/>
</dbReference>
<comment type="subcellular location">
    <subcellularLocation>
        <location evidence="1">Secreted</location>
    </subcellularLocation>
</comment>
<evidence type="ECO:0000256" key="6">
    <source>
        <dbReference type="ARBA" id="ARBA00022729"/>
    </source>
</evidence>